<evidence type="ECO:0000313" key="2">
    <source>
        <dbReference type="Proteomes" id="UP001465755"/>
    </source>
</evidence>
<accession>A0AAW1NVG3</accession>
<gene>
    <name evidence="1" type="ORF">WJX73_001318</name>
</gene>
<comment type="caution">
    <text evidence="1">The sequence shown here is derived from an EMBL/GenBank/DDBJ whole genome shotgun (WGS) entry which is preliminary data.</text>
</comment>
<reference evidence="1 2" key="1">
    <citation type="journal article" date="2024" name="Nat. Commun.">
        <title>Phylogenomics reveals the evolutionary origins of lichenization in chlorophyte algae.</title>
        <authorList>
            <person name="Puginier C."/>
            <person name="Libourel C."/>
            <person name="Otte J."/>
            <person name="Skaloud P."/>
            <person name="Haon M."/>
            <person name="Grisel S."/>
            <person name="Petersen M."/>
            <person name="Berrin J.G."/>
            <person name="Delaux P.M."/>
            <person name="Dal Grande F."/>
            <person name="Keller J."/>
        </authorList>
    </citation>
    <scope>NUCLEOTIDE SEQUENCE [LARGE SCALE GENOMIC DNA]</scope>
    <source>
        <strain evidence="1 2">SAG 2036</strain>
    </source>
</reference>
<dbReference type="AlphaFoldDB" id="A0AAW1NVG3"/>
<proteinExistence type="predicted"/>
<keyword evidence="2" id="KW-1185">Reference proteome</keyword>
<dbReference type="EMBL" id="JALJOQ010000149">
    <property type="protein sequence ID" value="KAK9793484.1"/>
    <property type="molecule type" value="Genomic_DNA"/>
</dbReference>
<dbReference type="Proteomes" id="UP001465755">
    <property type="component" value="Unassembled WGS sequence"/>
</dbReference>
<sequence length="137" mass="15456">MGPAPKRARKLYDPFLLICSDGTEHRIEFIDLVRACKRIEQLVDDFEGDAGRPDRLTLPPNFPSSAVSSLVEVIETFETGFLEDFDPADKNPALCDSYVDVCLLADYLQIREDLHRALQSWHRSSVQDTPVAAGTYR</sequence>
<name>A0AAW1NVG3_9CHLO</name>
<organism evidence="1 2">
    <name type="scientific">Symbiochloris irregularis</name>
    <dbReference type="NCBI Taxonomy" id="706552"/>
    <lineage>
        <taxon>Eukaryota</taxon>
        <taxon>Viridiplantae</taxon>
        <taxon>Chlorophyta</taxon>
        <taxon>core chlorophytes</taxon>
        <taxon>Trebouxiophyceae</taxon>
        <taxon>Trebouxiales</taxon>
        <taxon>Trebouxiaceae</taxon>
        <taxon>Symbiochloris</taxon>
    </lineage>
</organism>
<protein>
    <submittedName>
        <fullName evidence="1">Uncharacterized protein</fullName>
    </submittedName>
</protein>
<evidence type="ECO:0000313" key="1">
    <source>
        <dbReference type="EMBL" id="KAK9793484.1"/>
    </source>
</evidence>